<evidence type="ECO:0000313" key="4">
    <source>
        <dbReference type="Proteomes" id="UP001596150"/>
    </source>
</evidence>
<feature type="signal peptide" evidence="2">
    <location>
        <begin position="1"/>
        <end position="23"/>
    </location>
</feature>
<evidence type="ECO:0000256" key="1">
    <source>
        <dbReference type="SAM" id="MobiDB-lite"/>
    </source>
</evidence>
<feature type="region of interest" description="Disordered" evidence="1">
    <location>
        <begin position="25"/>
        <end position="48"/>
    </location>
</feature>
<organism evidence="3 4">
    <name type="scientific">Kaistia terrae</name>
    <dbReference type="NCBI Taxonomy" id="537017"/>
    <lineage>
        <taxon>Bacteria</taxon>
        <taxon>Pseudomonadati</taxon>
        <taxon>Pseudomonadota</taxon>
        <taxon>Alphaproteobacteria</taxon>
        <taxon>Hyphomicrobiales</taxon>
        <taxon>Kaistiaceae</taxon>
        <taxon>Kaistia</taxon>
    </lineage>
</organism>
<evidence type="ECO:0000313" key="3">
    <source>
        <dbReference type="EMBL" id="MFC5516945.1"/>
    </source>
</evidence>
<comment type="caution">
    <text evidence="3">The sequence shown here is derived from an EMBL/GenBank/DDBJ whole genome shotgun (WGS) entry which is preliminary data.</text>
</comment>
<sequence length="103" mass="10599">MTILKYTVATAALVLLFASPAMAQSTDTPAPAAQGAAQSGQTSGTDAQVQVPDTDVFGYDITQGAANLTPEQLTAAKNTCNQNVTAEPLRYSSAVKAFCTSLQ</sequence>
<reference evidence="4" key="1">
    <citation type="journal article" date="2019" name="Int. J. Syst. Evol. Microbiol.">
        <title>The Global Catalogue of Microorganisms (GCM) 10K type strain sequencing project: providing services to taxonomists for standard genome sequencing and annotation.</title>
        <authorList>
            <consortium name="The Broad Institute Genomics Platform"/>
            <consortium name="The Broad Institute Genome Sequencing Center for Infectious Disease"/>
            <person name="Wu L."/>
            <person name="Ma J."/>
        </authorList>
    </citation>
    <scope>NUCLEOTIDE SEQUENCE [LARGE SCALE GENOMIC DNA]</scope>
    <source>
        <strain evidence="4">KACC 12633</strain>
    </source>
</reference>
<dbReference type="RefSeq" id="WP_266345455.1">
    <property type="nucleotide sequence ID" value="NZ_JAPKNH010000008.1"/>
</dbReference>
<keyword evidence="4" id="KW-1185">Reference proteome</keyword>
<dbReference type="Proteomes" id="UP001596150">
    <property type="component" value="Unassembled WGS sequence"/>
</dbReference>
<feature type="compositionally biased region" description="Low complexity" evidence="1">
    <location>
        <begin position="28"/>
        <end position="45"/>
    </location>
</feature>
<evidence type="ECO:0000256" key="2">
    <source>
        <dbReference type="SAM" id="SignalP"/>
    </source>
</evidence>
<gene>
    <name evidence="3" type="ORF">ACFPP9_14270</name>
</gene>
<evidence type="ECO:0008006" key="5">
    <source>
        <dbReference type="Google" id="ProtNLM"/>
    </source>
</evidence>
<proteinExistence type="predicted"/>
<feature type="chain" id="PRO_5045889097" description="DUF732 domain-containing protein" evidence="2">
    <location>
        <begin position="24"/>
        <end position="103"/>
    </location>
</feature>
<keyword evidence="2" id="KW-0732">Signal</keyword>
<dbReference type="EMBL" id="JBHSML010000004">
    <property type="protein sequence ID" value="MFC5516945.1"/>
    <property type="molecule type" value="Genomic_DNA"/>
</dbReference>
<accession>A0ABW0PWU6</accession>
<name>A0ABW0PWU6_9HYPH</name>
<protein>
    <recommendedName>
        <fullName evidence="5">DUF732 domain-containing protein</fullName>
    </recommendedName>
</protein>